<comment type="caution">
    <text evidence="1">The sequence shown here is derived from an EMBL/GenBank/DDBJ whole genome shotgun (WGS) entry which is preliminary data.</text>
</comment>
<gene>
    <name evidence="1" type="ORF">I7412_42650</name>
</gene>
<dbReference type="RefSeq" id="WP_203005498.1">
    <property type="nucleotide sequence ID" value="NZ_JADWYU010000095.1"/>
</dbReference>
<dbReference type="AlphaFoldDB" id="A0A937RRV4"/>
<keyword evidence="2" id="KW-1185">Reference proteome</keyword>
<evidence type="ECO:0000313" key="2">
    <source>
        <dbReference type="Proteomes" id="UP000604475"/>
    </source>
</evidence>
<accession>A0A937RRV4</accession>
<dbReference type="EMBL" id="JAEACQ010000396">
    <property type="protein sequence ID" value="MBL7633739.1"/>
    <property type="molecule type" value="Genomic_DNA"/>
</dbReference>
<sequence length="68" mass="7022">MRLTPLTAICGTASCPQVYVTDRDTIVVQGALLDAEALGVPTATGEVLVEIPGELFRSAAATTFDGRA</sequence>
<evidence type="ECO:0000313" key="1">
    <source>
        <dbReference type="EMBL" id="MBL7633739.1"/>
    </source>
</evidence>
<dbReference type="Proteomes" id="UP000604475">
    <property type="component" value="Unassembled WGS sequence"/>
</dbReference>
<proteinExistence type="predicted"/>
<reference evidence="1" key="1">
    <citation type="submission" date="2020-12" db="EMBL/GenBank/DDBJ databases">
        <title>Genomic characterization of non-nitrogen-fixing Frankia strains.</title>
        <authorList>
            <person name="Carlos-Shanley C."/>
            <person name="Guerra T."/>
            <person name="Hahn D."/>
        </authorList>
    </citation>
    <scope>NUCLEOTIDE SEQUENCE</scope>
    <source>
        <strain evidence="1">CN6</strain>
    </source>
</reference>
<dbReference type="PROSITE" id="PS51257">
    <property type="entry name" value="PROKAR_LIPOPROTEIN"/>
    <property type="match status" value="1"/>
</dbReference>
<name>A0A937RRV4_9ACTN</name>
<organism evidence="1 2">
    <name type="scientific">Frankia nepalensis</name>
    <dbReference type="NCBI Taxonomy" id="1836974"/>
    <lineage>
        <taxon>Bacteria</taxon>
        <taxon>Bacillati</taxon>
        <taxon>Actinomycetota</taxon>
        <taxon>Actinomycetes</taxon>
        <taxon>Frankiales</taxon>
        <taxon>Frankiaceae</taxon>
        <taxon>Frankia</taxon>
    </lineage>
</organism>
<protein>
    <submittedName>
        <fullName evidence="1">Uncharacterized protein</fullName>
    </submittedName>
</protein>